<feature type="compositionally biased region" description="Low complexity" evidence="1">
    <location>
        <begin position="29"/>
        <end position="52"/>
    </location>
</feature>
<sequence length="961" mass="105216">MYPKPGNAFAQQKALERQRKAQEENLTTSKNDSPSKSSSGETSTSEESTMTTFAQFTGDLPELPSLEVPKGKSPSKSSPHKRSVTDPGKYSYSHQSALPEPLFYAKPKNSFFSKFTSKSKSNTKEDSQNPPTPLQKEQEVRETEESELTINAVQDNERTEETMKRARSSSRASQTSTASTNSNPKADPVQTIHKSHDTRFAFGPATPSSQQTVTTPMNKYFKPRSPPDGIILGAAGVNPTRDGKFARTKHTQVVEQTRIPSISASVISAPSLTSPTLWVGPDGRIYSGPLLQPLTYQPPVPFDKKSTEDQQQGPRSPLFSGFSNGSSGESETNFSPITYTITSTGAWEQMQLHYPDTMPRFSGPSMKHDSTSSQYSERLSQAENSRWQPGGSNNVNPEDNESTPKNKHSLANQYDTTPSKTRSSSGLTRVTEESCEEDANRSFESETLSAIVEEETHIHDSRISTPLFGNPFGLTSTPPYLAARDSIEQLIIQKVAELDQKLNQGFSTLHTRIDNSRDIVIDKVLNAISNKVTAKQIEILDEQHQTLKLTKDVASQVKSLVEGSKKDFDKVDKSCLRTEQKIRVDVNKTASEIRAVNDTLIKLLSDAMVKGRSTSSTEGEARSPNMRRQVSAGILDRTTSAAPSSPSSGSPSKRGTRRPRNLTPMPGSTTNNTSAKVTTPDTTPQKAGPRLKATLSQTPPHIPTFPYADSKFKNIKFEGEVDHEQIIGLARTKDKTPPNNASKAFVGDDDQVVEDRSQPTRSTMDDHNSGPGWLSPSPPSSNPMAHSTDPIKRTHTPKVFDTIYHEHPLKKAVFVPHPDGSKPNTDSGLQFSSNPQTPAYRPAGRAPALGHGGLDGRAAQRFSPAAFDQPSIRNAVGPAAPKLGAMRDYLKINKDGEYRVDQKRGQKIRGYGKEEEGRGQEDVSGKVLKQPETDTDTDLKKTGVDGVWTGGKWYERAYGTG</sequence>
<gene>
    <name evidence="2" type="ORF">UCRPC4_g04079</name>
</gene>
<feature type="region of interest" description="Disordered" evidence="1">
    <location>
        <begin position="114"/>
        <end position="236"/>
    </location>
</feature>
<feature type="compositionally biased region" description="Basic and acidic residues" evidence="1">
    <location>
        <begin position="14"/>
        <end position="23"/>
    </location>
</feature>
<dbReference type="Proteomes" id="UP000053317">
    <property type="component" value="Unassembled WGS sequence"/>
</dbReference>
<feature type="region of interest" description="Disordered" evidence="1">
    <location>
        <begin position="635"/>
        <end position="707"/>
    </location>
</feature>
<feature type="compositionally biased region" description="Basic and acidic residues" evidence="1">
    <location>
        <begin position="155"/>
        <end position="164"/>
    </location>
</feature>
<reference evidence="2 3" key="2">
    <citation type="submission" date="2015-05" db="EMBL/GenBank/DDBJ databases">
        <authorList>
            <person name="Morales-Cruz A."/>
            <person name="Amrine K.C."/>
            <person name="Cantu D."/>
        </authorList>
    </citation>
    <scope>NUCLEOTIDE SEQUENCE [LARGE SCALE GENOMIC DNA]</scope>
    <source>
        <strain evidence="2">UCRPC4</strain>
    </source>
</reference>
<feature type="compositionally biased region" description="Polar residues" evidence="1">
    <location>
        <begin position="666"/>
        <end position="685"/>
    </location>
</feature>
<comment type="caution">
    <text evidence="2">The sequence shown here is derived from an EMBL/GenBank/DDBJ whole genome shotgun (WGS) entry which is preliminary data.</text>
</comment>
<reference evidence="2 3" key="1">
    <citation type="submission" date="2015-05" db="EMBL/GenBank/DDBJ databases">
        <title>Distinctive expansion of gene families associated with plant cell wall degradation and secondary metabolism in the genomes of grapevine trunk pathogens.</title>
        <authorList>
            <person name="Lawrence D.P."/>
            <person name="Travadon R."/>
            <person name="Rolshausen P.E."/>
            <person name="Baumgartner K."/>
        </authorList>
    </citation>
    <scope>NUCLEOTIDE SEQUENCE [LARGE SCALE GENOMIC DNA]</scope>
    <source>
        <strain evidence="2">UCRPC4</strain>
    </source>
</reference>
<proteinExistence type="predicted"/>
<feature type="compositionally biased region" description="Low complexity" evidence="1">
    <location>
        <begin position="169"/>
        <end position="183"/>
    </location>
</feature>
<evidence type="ECO:0000256" key="1">
    <source>
        <dbReference type="SAM" id="MobiDB-lite"/>
    </source>
</evidence>
<feature type="compositionally biased region" description="Polar residues" evidence="1">
    <location>
        <begin position="371"/>
        <end position="397"/>
    </location>
</feature>
<evidence type="ECO:0000313" key="3">
    <source>
        <dbReference type="Proteomes" id="UP000053317"/>
    </source>
</evidence>
<evidence type="ECO:0000313" key="2">
    <source>
        <dbReference type="EMBL" id="KKY20806.1"/>
    </source>
</evidence>
<organism evidence="2 3">
    <name type="scientific">Phaeomoniella chlamydospora</name>
    <name type="common">Phaeoacremonium chlamydosporum</name>
    <dbReference type="NCBI Taxonomy" id="158046"/>
    <lineage>
        <taxon>Eukaryota</taxon>
        <taxon>Fungi</taxon>
        <taxon>Dikarya</taxon>
        <taxon>Ascomycota</taxon>
        <taxon>Pezizomycotina</taxon>
        <taxon>Eurotiomycetes</taxon>
        <taxon>Chaetothyriomycetidae</taxon>
        <taxon>Phaeomoniellales</taxon>
        <taxon>Phaeomoniellaceae</taxon>
        <taxon>Phaeomoniella</taxon>
    </lineage>
</organism>
<dbReference type="AlphaFoldDB" id="A0A0G2EEW2"/>
<feature type="compositionally biased region" description="Basic and acidic residues" evidence="1">
    <location>
        <begin position="753"/>
        <end position="768"/>
    </location>
</feature>
<feature type="region of interest" description="Disordered" evidence="1">
    <location>
        <begin position="355"/>
        <end position="444"/>
    </location>
</feature>
<feature type="region of interest" description="Disordered" evidence="1">
    <location>
        <begin position="1"/>
        <end position="94"/>
    </location>
</feature>
<dbReference type="EMBL" id="LCWF01000093">
    <property type="protein sequence ID" value="KKY20806.1"/>
    <property type="molecule type" value="Genomic_DNA"/>
</dbReference>
<accession>A0A0G2EEW2</accession>
<feature type="region of interest" description="Disordered" evidence="1">
    <location>
        <begin position="731"/>
        <end position="793"/>
    </location>
</feature>
<feature type="region of interest" description="Disordered" evidence="1">
    <location>
        <begin position="290"/>
        <end position="335"/>
    </location>
</feature>
<protein>
    <submittedName>
        <fullName evidence="2">Uncharacterized protein</fullName>
    </submittedName>
</protein>
<name>A0A0G2EEW2_PHACM</name>
<feature type="compositionally biased region" description="Low complexity" evidence="1">
    <location>
        <begin position="319"/>
        <end position="335"/>
    </location>
</feature>
<feature type="compositionally biased region" description="Polar residues" evidence="1">
    <location>
        <begin position="409"/>
        <end position="428"/>
    </location>
</feature>
<feature type="compositionally biased region" description="Low complexity" evidence="1">
    <location>
        <begin position="637"/>
        <end position="653"/>
    </location>
</feature>
<feature type="region of interest" description="Disordered" evidence="1">
    <location>
        <begin position="609"/>
        <end position="628"/>
    </location>
</feature>
<keyword evidence="3" id="KW-1185">Reference proteome</keyword>
<feature type="region of interest" description="Disordered" evidence="1">
    <location>
        <begin position="902"/>
        <end position="942"/>
    </location>
</feature>
<feature type="compositionally biased region" description="Basic and acidic residues" evidence="1">
    <location>
        <begin position="911"/>
        <end position="942"/>
    </location>
</feature>
<feature type="compositionally biased region" description="Polar residues" evidence="1">
    <location>
        <begin position="206"/>
        <end position="217"/>
    </location>
</feature>